<keyword evidence="4" id="KW-0539">Nucleus</keyword>
<dbReference type="GO" id="GO:0000978">
    <property type="term" value="F:RNA polymerase II cis-regulatory region sequence-specific DNA binding"/>
    <property type="evidence" value="ECO:0007669"/>
    <property type="project" value="TreeGrafter"/>
</dbReference>
<feature type="region of interest" description="Disordered" evidence="5">
    <location>
        <begin position="713"/>
        <end position="813"/>
    </location>
</feature>
<dbReference type="OrthoDB" id="3971593at2759"/>
<accession>A0A194W118</accession>
<keyword evidence="1" id="KW-0479">Metal-binding</keyword>
<feature type="compositionally biased region" description="Polar residues" evidence="5">
    <location>
        <begin position="259"/>
        <end position="272"/>
    </location>
</feature>
<dbReference type="SMART" id="SM00906">
    <property type="entry name" value="Fungal_trans"/>
    <property type="match status" value="1"/>
</dbReference>
<proteinExistence type="predicted"/>
<feature type="region of interest" description="Disordered" evidence="5">
    <location>
        <begin position="1"/>
        <end position="96"/>
    </location>
</feature>
<keyword evidence="8" id="KW-1185">Reference proteome</keyword>
<evidence type="ECO:0000313" key="7">
    <source>
        <dbReference type="EMBL" id="KUI69967.1"/>
    </source>
</evidence>
<feature type="compositionally biased region" description="Low complexity" evidence="5">
    <location>
        <begin position="54"/>
        <end position="75"/>
    </location>
</feature>
<evidence type="ECO:0000256" key="2">
    <source>
        <dbReference type="ARBA" id="ARBA00023015"/>
    </source>
</evidence>
<dbReference type="Gene3D" id="4.10.240.10">
    <property type="entry name" value="Zn(2)-C6 fungal-type DNA-binding domain"/>
    <property type="match status" value="1"/>
</dbReference>
<feature type="compositionally biased region" description="Polar residues" evidence="5">
    <location>
        <begin position="9"/>
        <end position="45"/>
    </location>
</feature>
<gene>
    <name evidence="7" type="ORF">VM1G_05252</name>
</gene>
<dbReference type="InterPro" id="IPR051127">
    <property type="entry name" value="Fungal_SecMet_Regulators"/>
</dbReference>
<protein>
    <submittedName>
        <fullName evidence="7">Protein STB5</fullName>
    </submittedName>
</protein>
<evidence type="ECO:0000256" key="4">
    <source>
        <dbReference type="ARBA" id="ARBA00023242"/>
    </source>
</evidence>
<dbReference type="GO" id="GO:0005634">
    <property type="term" value="C:nucleus"/>
    <property type="evidence" value="ECO:0007669"/>
    <property type="project" value="TreeGrafter"/>
</dbReference>
<dbReference type="PANTHER" id="PTHR47424:SF5">
    <property type="entry name" value="ZN(II)2CYS6 TRANSCRIPTION FACTOR (EUROFUNG)"/>
    <property type="match status" value="1"/>
</dbReference>
<feature type="region of interest" description="Disordered" evidence="5">
    <location>
        <begin position="247"/>
        <end position="282"/>
    </location>
</feature>
<dbReference type="InterPro" id="IPR007219">
    <property type="entry name" value="XnlR_reg_dom"/>
</dbReference>
<dbReference type="EMBL" id="CM003102">
    <property type="protein sequence ID" value="KUI69967.1"/>
    <property type="molecule type" value="Genomic_DNA"/>
</dbReference>
<feature type="domain" description="Zn(2)-C6 fungal-type" evidence="6">
    <location>
        <begin position="104"/>
        <end position="133"/>
    </location>
</feature>
<reference evidence="7" key="1">
    <citation type="submission" date="2014-12" db="EMBL/GenBank/DDBJ databases">
        <title>Genome Sequence of Valsa Canker Pathogens Uncovers a Specific Adaption of Colonization on Woody Bark.</title>
        <authorList>
            <person name="Yin Z."/>
            <person name="Liu H."/>
            <person name="Gao X."/>
            <person name="Li Z."/>
            <person name="Song N."/>
            <person name="Ke X."/>
            <person name="Dai Q."/>
            <person name="Wu Y."/>
            <person name="Sun Y."/>
            <person name="Xu J.-R."/>
            <person name="Kang Z.K."/>
            <person name="Wang L."/>
            <person name="Huang L."/>
        </authorList>
    </citation>
    <scope>NUCLEOTIDE SEQUENCE [LARGE SCALE GENOMIC DNA]</scope>
    <source>
        <strain evidence="7">03-8</strain>
    </source>
</reference>
<dbReference type="GO" id="GO:0000981">
    <property type="term" value="F:DNA-binding transcription factor activity, RNA polymerase II-specific"/>
    <property type="evidence" value="ECO:0007669"/>
    <property type="project" value="InterPro"/>
</dbReference>
<sequence>MGIGPGAALNSTPRHPSQSAGSPGSAVGSNSAHPSPLPYSSNHDTAQPPRGFNVSSLSGGSNSVSVSGSGSAAAGAKRKQHSSSHEDATQKQQRSKRNRYISIACNECKRRKIKCNGETPCQRCGNLSLSCLYAPNCCSNNFKDSDEFREMSDTVTRLQEQVETLFQNMNSLRQETLRLAPIQDRVLPLPTTASMTPSPSNTMSSMHRPDLPPFRTPLLFRGPTSASFTVDVAKNTLHNMGYSGAEGAEESSVAMEETTGLSPARPQTSVSETPKPRPQDPLWEFDRDEMIRLCRFHEEEVGIMYPVVNINDVINHANFIANWMESAKKHGLAAPGMGQEEGMNDIKTLTLKIIMCCALVVEEHGYSARGLRLWDSIQPIADKMLMSDPSDLTTLPFLALVGGYRFLSNDEVLAWRVMGQVARLCLEMGIHRREVIAKIEGEQKRKNAINTFWSAYILDRRWSFGTGFPFVVHDDKIDPQLPYPVDHPYLSSMITFSKLGAKIWKLVDYFDSVLIRDLKPEDFEGLDREILEWYDTVPEEIRIQGLDHQLPSPSTSTYNVERLQIWTRLRLNQIRIWLYTPVLHSASSIAKNYVLAQRAVDLSKETIRYLSLLNTHTDVYRRIQVFYHHFLTSAIAVLFLASTHAPLRFSAQCREEFHMALELIKDMSAKSWVSQRLWRTVKSLEAYAPRLGLLQDDDPRQRESVAMTMAGMARGGQTPLPPPPITTHRHSSVSSGGHQPTPSPGLTSGHGGQPHAPSSRMGSLTPHGGGHGGGRESPRTNPGVSGGGGQQVHGGPPSGRTAPPLDDPDNGLRLTTEMSRMFEGFAGGAEYELLKGRDTKLP</sequence>
<dbReference type="Pfam" id="PF04082">
    <property type="entry name" value="Fungal_trans"/>
    <property type="match status" value="1"/>
</dbReference>
<dbReference type="GO" id="GO:0000435">
    <property type="term" value="P:positive regulation of transcription from RNA polymerase II promoter by galactose"/>
    <property type="evidence" value="ECO:0007669"/>
    <property type="project" value="TreeGrafter"/>
</dbReference>
<evidence type="ECO:0000256" key="5">
    <source>
        <dbReference type="SAM" id="MobiDB-lite"/>
    </source>
</evidence>
<feature type="compositionally biased region" description="Polar residues" evidence="5">
    <location>
        <begin position="732"/>
        <end position="746"/>
    </location>
</feature>
<dbReference type="PANTHER" id="PTHR47424">
    <property type="entry name" value="REGULATORY PROTEIN GAL4"/>
    <property type="match status" value="1"/>
</dbReference>
<dbReference type="SUPFAM" id="SSF57701">
    <property type="entry name" value="Zn2/Cys6 DNA-binding domain"/>
    <property type="match status" value="1"/>
</dbReference>
<dbReference type="GO" id="GO:0008270">
    <property type="term" value="F:zinc ion binding"/>
    <property type="evidence" value="ECO:0007669"/>
    <property type="project" value="InterPro"/>
</dbReference>
<dbReference type="SMR" id="A0A194W118"/>
<dbReference type="SMART" id="SM00066">
    <property type="entry name" value="GAL4"/>
    <property type="match status" value="1"/>
</dbReference>
<evidence type="ECO:0000256" key="1">
    <source>
        <dbReference type="ARBA" id="ARBA00022723"/>
    </source>
</evidence>
<dbReference type="InterPro" id="IPR036864">
    <property type="entry name" value="Zn2-C6_fun-type_DNA-bd_sf"/>
</dbReference>
<dbReference type="Proteomes" id="UP000078559">
    <property type="component" value="Chromosome 5"/>
</dbReference>
<dbReference type="PROSITE" id="PS50048">
    <property type="entry name" value="ZN2_CY6_FUNGAL_2"/>
    <property type="match status" value="1"/>
</dbReference>
<dbReference type="CDD" id="cd12148">
    <property type="entry name" value="fungal_TF_MHR"/>
    <property type="match status" value="1"/>
</dbReference>
<dbReference type="InterPro" id="IPR001138">
    <property type="entry name" value="Zn2Cys6_DnaBD"/>
</dbReference>
<keyword evidence="3" id="KW-0804">Transcription</keyword>
<dbReference type="Pfam" id="PF00172">
    <property type="entry name" value="Zn_clus"/>
    <property type="match status" value="1"/>
</dbReference>
<evidence type="ECO:0000256" key="3">
    <source>
        <dbReference type="ARBA" id="ARBA00023163"/>
    </source>
</evidence>
<dbReference type="GO" id="GO:0006351">
    <property type="term" value="P:DNA-templated transcription"/>
    <property type="evidence" value="ECO:0007669"/>
    <property type="project" value="InterPro"/>
</dbReference>
<keyword evidence="2" id="KW-0805">Transcription regulation</keyword>
<dbReference type="PROSITE" id="PS00463">
    <property type="entry name" value="ZN2_CY6_FUNGAL_1"/>
    <property type="match status" value="1"/>
</dbReference>
<evidence type="ECO:0000313" key="8">
    <source>
        <dbReference type="Proteomes" id="UP000078559"/>
    </source>
</evidence>
<organism evidence="7 8">
    <name type="scientific">Cytospora mali</name>
    <name type="common">Apple Valsa canker fungus</name>
    <name type="synonym">Valsa mali</name>
    <dbReference type="NCBI Taxonomy" id="578113"/>
    <lineage>
        <taxon>Eukaryota</taxon>
        <taxon>Fungi</taxon>
        <taxon>Dikarya</taxon>
        <taxon>Ascomycota</taxon>
        <taxon>Pezizomycotina</taxon>
        <taxon>Sordariomycetes</taxon>
        <taxon>Sordariomycetidae</taxon>
        <taxon>Diaporthales</taxon>
        <taxon>Cytosporaceae</taxon>
        <taxon>Cytospora</taxon>
    </lineage>
</organism>
<evidence type="ECO:0000259" key="6">
    <source>
        <dbReference type="PROSITE" id="PS50048"/>
    </source>
</evidence>
<name>A0A194W118_CYTMA</name>
<dbReference type="AlphaFoldDB" id="A0A194W118"/>
<dbReference type="CDD" id="cd00067">
    <property type="entry name" value="GAL4"/>
    <property type="match status" value="1"/>
</dbReference>